<evidence type="ECO:0000313" key="9">
    <source>
        <dbReference type="Proteomes" id="UP000602759"/>
    </source>
</evidence>
<dbReference type="Proteomes" id="UP000602759">
    <property type="component" value="Unassembled WGS sequence"/>
</dbReference>
<reference evidence="8 9" key="1">
    <citation type="submission" date="2020-08" db="EMBL/GenBank/DDBJ databases">
        <title>Sphingobacterium sp. DN00404 isolated from aquaculture water.</title>
        <authorList>
            <person name="Zhang M."/>
        </authorList>
    </citation>
    <scope>NUCLEOTIDE SEQUENCE [LARGE SCALE GENOMIC DNA]</scope>
    <source>
        <strain evidence="8 9">DN00404</strain>
    </source>
</reference>
<evidence type="ECO:0000256" key="5">
    <source>
        <dbReference type="ARBA" id="ARBA00022694"/>
    </source>
</evidence>
<evidence type="ECO:0000313" key="8">
    <source>
        <dbReference type="EMBL" id="MBD1433935.1"/>
    </source>
</evidence>
<keyword evidence="2 6" id="KW-0489">Methyltransferase</keyword>
<dbReference type="Gene3D" id="3.40.50.150">
    <property type="entry name" value="Vaccinia Virus protein VP39"/>
    <property type="match status" value="1"/>
</dbReference>
<comment type="catalytic activity">
    <reaction evidence="6">
        <text>adenosine(37) in tRNA1(Val) + S-adenosyl-L-methionine = N(6)-methyladenosine(37) in tRNA1(Val) + S-adenosyl-L-homocysteine + H(+)</text>
        <dbReference type="Rhea" id="RHEA:43160"/>
        <dbReference type="Rhea" id="RHEA-COMP:10369"/>
        <dbReference type="Rhea" id="RHEA-COMP:10370"/>
        <dbReference type="ChEBI" id="CHEBI:15378"/>
        <dbReference type="ChEBI" id="CHEBI:57856"/>
        <dbReference type="ChEBI" id="CHEBI:59789"/>
        <dbReference type="ChEBI" id="CHEBI:74411"/>
        <dbReference type="ChEBI" id="CHEBI:74449"/>
        <dbReference type="EC" id="2.1.1.223"/>
    </reaction>
</comment>
<keyword evidence="1 6" id="KW-0963">Cytoplasm</keyword>
<keyword evidence="9" id="KW-1185">Reference proteome</keyword>
<dbReference type="Pfam" id="PF05175">
    <property type="entry name" value="MTS"/>
    <property type="match status" value="1"/>
</dbReference>
<protein>
    <recommendedName>
        <fullName evidence="6">tRNA1(Val) (adenine(37)-N6)-methyltransferase</fullName>
        <ecNumber evidence="6">2.1.1.223</ecNumber>
    </recommendedName>
    <alternativeName>
        <fullName evidence="6">tRNA m6A37 methyltransferase</fullName>
    </alternativeName>
</protein>
<comment type="similarity">
    <text evidence="6">Belongs to the methyltransferase superfamily. tRNA (adenine-N(6)-)-methyltransferase family.</text>
</comment>
<comment type="caution">
    <text evidence="8">The sequence shown here is derived from an EMBL/GenBank/DDBJ whole genome shotgun (WGS) entry which is preliminary data.</text>
</comment>
<organism evidence="8 9">
    <name type="scientific">Sphingobacterium micropteri</name>
    <dbReference type="NCBI Taxonomy" id="2763501"/>
    <lineage>
        <taxon>Bacteria</taxon>
        <taxon>Pseudomonadati</taxon>
        <taxon>Bacteroidota</taxon>
        <taxon>Sphingobacteriia</taxon>
        <taxon>Sphingobacteriales</taxon>
        <taxon>Sphingobacteriaceae</taxon>
        <taxon>Sphingobacterium</taxon>
    </lineage>
</organism>
<name>A0ABR7YRL3_9SPHI</name>
<evidence type="ECO:0000256" key="3">
    <source>
        <dbReference type="ARBA" id="ARBA00022679"/>
    </source>
</evidence>
<sequence length="235" mass="26764">MRSIFRFKQFEIDQGNCAMKINTDGVLLGGSTYFPEAKRILDVGTGTGVIALMLAQSHPHTLIDAVEIEEDACQQANINFQKSDFAERLQVFSGSFADLQPELAYDLIVSNPPFYTNSLHNPDMRKRLAKHTDMLFFEKLLSFVSRYLTDNGQFKLIIPVALADEEIAPILADYKLYVQDEITISSFSKELPIRKIWGIGKKEVLLETQAFHIYAERGIYSTDYKTLLKPYFLAF</sequence>
<dbReference type="InterPro" id="IPR002052">
    <property type="entry name" value="DNA_methylase_N6_adenine_CS"/>
</dbReference>
<dbReference type="PANTHER" id="PTHR47739:SF1">
    <property type="entry name" value="TRNA1(VAL) (ADENINE(37)-N6)-METHYLTRANSFERASE"/>
    <property type="match status" value="1"/>
</dbReference>
<dbReference type="GO" id="GO:0008168">
    <property type="term" value="F:methyltransferase activity"/>
    <property type="evidence" value="ECO:0007669"/>
    <property type="project" value="UniProtKB-KW"/>
</dbReference>
<keyword evidence="3 6" id="KW-0808">Transferase</keyword>
<evidence type="ECO:0000256" key="2">
    <source>
        <dbReference type="ARBA" id="ARBA00022603"/>
    </source>
</evidence>
<dbReference type="EMBL" id="JACOIK010000009">
    <property type="protein sequence ID" value="MBD1433935.1"/>
    <property type="molecule type" value="Genomic_DNA"/>
</dbReference>
<dbReference type="HAMAP" id="MF_01872">
    <property type="entry name" value="tRNA_methyltr_YfiC"/>
    <property type="match status" value="1"/>
</dbReference>
<dbReference type="PROSITE" id="PS00092">
    <property type="entry name" value="N6_MTASE"/>
    <property type="match status" value="1"/>
</dbReference>
<dbReference type="InterPro" id="IPR029063">
    <property type="entry name" value="SAM-dependent_MTases_sf"/>
</dbReference>
<proteinExistence type="inferred from homology"/>
<comment type="subcellular location">
    <subcellularLocation>
        <location evidence="6">Cytoplasm</location>
    </subcellularLocation>
</comment>
<keyword evidence="5 6" id="KW-0819">tRNA processing</keyword>
<dbReference type="InterPro" id="IPR022882">
    <property type="entry name" value="tRNA_adenine-N6_MeTrfase"/>
</dbReference>
<evidence type="ECO:0000256" key="4">
    <source>
        <dbReference type="ARBA" id="ARBA00022691"/>
    </source>
</evidence>
<dbReference type="RefSeq" id="WP_190994877.1">
    <property type="nucleotide sequence ID" value="NZ_JACOIK010000009.1"/>
</dbReference>
<dbReference type="PANTHER" id="PTHR47739">
    <property type="entry name" value="TRNA1(VAL) (ADENINE(37)-N6)-METHYLTRANSFERASE"/>
    <property type="match status" value="1"/>
</dbReference>
<comment type="function">
    <text evidence="6">Specifically methylates the adenine in position 37 of tRNA(1)(Val) (anticodon cmo5UAC).</text>
</comment>
<dbReference type="InterPro" id="IPR050210">
    <property type="entry name" value="tRNA_Adenine-N(6)_MTase"/>
</dbReference>
<keyword evidence="4 6" id="KW-0949">S-adenosyl-L-methionine</keyword>
<feature type="domain" description="Methyltransferase small" evidence="7">
    <location>
        <begin position="36"/>
        <end position="131"/>
    </location>
</feature>
<dbReference type="SUPFAM" id="SSF53335">
    <property type="entry name" value="S-adenosyl-L-methionine-dependent methyltransferases"/>
    <property type="match status" value="1"/>
</dbReference>
<accession>A0ABR7YRL3</accession>
<evidence type="ECO:0000256" key="1">
    <source>
        <dbReference type="ARBA" id="ARBA00022490"/>
    </source>
</evidence>
<gene>
    <name evidence="8" type="ORF">H8B06_13940</name>
</gene>
<dbReference type="EC" id="2.1.1.223" evidence="6"/>
<evidence type="ECO:0000259" key="7">
    <source>
        <dbReference type="Pfam" id="PF05175"/>
    </source>
</evidence>
<dbReference type="CDD" id="cd02440">
    <property type="entry name" value="AdoMet_MTases"/>
    <property type="match status" value="1"/>
</dbReference>
<evidence type="ECO:0000256" key="6">
    <source>
        <dbReference type="HAMAP-Rule" id="MF_01872"/>
    </source>
</evidence>
<dbReference type="InterPro" id="IPR007848">
    <property type="entry name" value="Small_mtfrase_dom"/>
</dbReference>
<dbReference type="GO" id="GO:0032259">
    <property type="term" value="P:methylation"/>
    <property type="evidence" value="ECO:0007669"/>
    <property type="project" value="UniProtKB-KW"/>
</dbReference>